<dbReference type="GO" id="GO:0016567">
    <property type="term" value="P:protein ubiquitination"/>
    <property type="evidence" value="ECO:0007669"/>
    <property type="project" value="TreeGrafter"/>
</dbReference>
<dbReference type="PROSITE" id="PS50135">
    <property type="entry name" value="ZF_ZZ_2"/>
    <property type="match status" value="1"/>
</dbReference>
<dbReference type="Gene3D" id="2.30.30.40">
    <property type="entry name" value="SH3 Domains"/>
    <property type="match status" value="2"/>
</dbReference>
<dbReference type="SMART" id="SM00291">
    <property type="entry name" value="ZnF_ZZ"/>
    <property type="match status" value="1"/>
</dbReference>
<accession>A0A8S3UTM8</accession>
<dbReference type="InterPro" id="IPR000433">
    <property type="entry name" value="Znf_ZZ"/>
</dbReference>
<feature type="domain" description="ZZ-type" evidence="5">
    <location>
        <begin position="196"/>
        <end position="250"/>
    </location>
</feature>
<dbReference type="PANTHER" id="PTHR24202">
    <property type="entry name" value="E3 UBIQUITIN-PROTEIN LIGASE MIB2"/>
    <property type="match status" value="1"/>
</dbReference>
<protein>
    <submittedName>
        <fullName evidence="6">MIB</fullName>
        <ecNumber evidence="6">2.3.2.27</ecNumber>
    </submittedName>
</protein>
<dbReference type="Proteomes" id="UP000683360">
    <property type="component" value="Unassembled WGS sequence"/>
</dbReference>
<evidence type="ECO:0000256" key="3">
    <source>
        <dbReference type="ARBA" id="ARBA00022833"/>
    </source>
</evidence>
<sequence length="288" mass="33053">MIYEKKLEQIKEGLRVIRPQSCTPKEENKFRDGQELGTISKVTEKGDVHVQWDTGGTDVFEKGINNNYKLLLFDNAQIGQVQQFLEKKIETFRSDAKVKWNDDSEERYSVSRHGQCDLKFTTASKGTQNVEKGIRVVRGPGWDKKNVDDGGPDYMGTVTNELHNVTVQWDNGKIRTYDLSDQNLRLFDNGPSGVEHPDYVCKTCPAGNTNIRGIRWKCTECEYFDLCNMCYMSDKHDLNHKFQRILAIDESEQIVDPREDSKSHIRQSYGIFEGAKVEEVKKIAVNIC</sequence>
<dbReference type="GO" id="GO:0061630">
    <property type="term" value="F:ubiquitin protein ligase activity"/>
    <property type="evidence" value="ECO:0007669"/>
    <property type="project" value="UniProtKB-EC"/>
</dbReference>
<evidence type="ECO:0000256" key="1">
    <source>
        <dbReference type="ARBA" id="ARBA00022723"/>
    </source>
</evidence>
<dbReference type="SUPFAM" id="SSF159034">
    <property type="entry name" value="Mib/herc2 domain-like"/>
    <property type="match status" value="2"/>
</dbReference>
<dbReference type="InterPro" id="IPR043145">
    <property type="entry name" value="Znf_ZZ_sf"/>
</dbReference>
<keyword evidence="7" id="KW-1185">Reference proteome</keyword>
<proteinExistence type="predicted"/>
<reference evidence="6" key="1">
    <citation type="submission" date="2021-03" db="EMBL/GenBank/DDBJ databases">
        <authorList>
            <person name="Bekaert M."/>
        </authorList>
    </citation>
    <scope>NUCLEOTIDE SEQUENCE</scope>
</reference>
<keyword evidence="1" id="KW-0479">Metal-binding</keyword>
<dbReference type="InterPro" id="IPR037252">
    <property type="entry name" value="Mib_Herc2_sf"/>
</dbReference>
<dbReference type="AlphaFoldDB" id="A0A8S3UTM8"/>
<gene>
    <name evidence="6" type="ORF">MEDL_60813</name>
</gene>
<dbReference type="SUPFAM" id="SSF57850">
    <property type="entry name" value="RING/U-box"/>
    <property type="match status" value="1"/>
</dbReference>
<evidence type="ECO:0000259" key="5">
    <source>
        <dbReference type="PROSITE" id="PS50135"/>
    </source>
</evidence>
<dbReference type="Pfam" id="PF00569">
    <property type="entry name" value="ZZ"/>
    <property type="match status" value="1"/>
</dbReference>
<organism evidence="6 7">
    <name type="scientific">Mytilus edulis</name>
    <name type="common">Blue mussel</name>
    <dbReference type="NCBI Taxonomy" id="6550"/>
    <lineage>
        <taxon>Eukaryota</taxon>
        <taxon>Metazoa</taxon>
        <taxon>Spiralia</taxon>
        <taxon>Lophotrochozoa</taxon>
        <taxon>Mollusca</taxon>
        <taxon>Bivalvia</taxon>
        <taxon>Autobranchia</taxon>
        <taxon>Pteriomorphia</taxon>
        <taxon>Mytilida</taxon>
        <taxon>Mytiloidea</taxon>
        <taxon>Mytilidae</taxon>
        <taxon>Mytilinae</taxon>
        <taxon>Mytilus</taxon>
    </lineage>
</organism>
<comment type="caution">
    <text evidence="6">The sequence shown here is derived from an EMBL/GenBank/DDBJ whole genome shotgun (WGS) entry which is preliminary data.</text>
</comment>
<dbReference type="PANTHER" id="PTHR24202:SF4">
    <property type="entry name" value="E3 UBIQUITIN-PROTEIN LIGASE MIB2-RELATED"/>
    <property type="match status" value="1"/>
</dbReference>
<keyword evidence="6" id="KW-0012">Acyltransferase</keyword>
<dbReference type="EMBL" id="CAJPWZ010002957">
    <property type="protein sequence ID" value="CAG2248994.1"/>
    <property type="molecule type" value="Genomic_DNA"/>
</dbReference>
<dbReference type="EC" id="2.3.2.27" evidence="6"/>
<dbReference type="GO" id="GO:0005737">
    <property type="term" value="C:cytoplasm"/>
    <property type="evidence" value="ECO:0007669"/>
    <property type="project" value="TreeGrafter"/>
</dbReference>
<dbReference type="OrthoDB" id="6153504at2759"/>
<dbReference type="Gene3D" id="3.30.60.90">
    <property type="match status" value="1"/>
</dbReference>
<evidence type="ECO:0000313" key="7">
    <source>
        <dbReference type="Proteomes" id="UP000683360"/>
    </source>
</evidence>
<dbReference type="GO" id="GO:0008270">
    <property type="term" value="F:zinc ion binding"/>
    <property type="evidence" value="ECO:0007669"/>
    <property type="project" value="UniProtKB-KW"/>
</dbReference>
<evidence type="ECO:0000256" key="4">
    <source>
        <dbReference type="PROSITE-ProRule" id="PRU00228"/>
    </source>
</evidence>
<evidence type="ECO:0000313" key="6">
    <source>
        <dbReference type="EMBL" id="CAG2248994.1"/>
    </source>
</evidence>
<keyword evidence="2 4" id="KW-0863">Zinc-finger</keyword>
<keyword evidence="6" id="KW-0808">Transferase</keyword>
<name>A0A8S3UTM8_MYTED</name>
<evidence type="ECO:0000256" key="2">
    <source>
        <dbReference type="ARBA" id="ARBA00022771"/>
    </source>
</evidence>
<keyword evidence="3" id="KW-0862">Zinc</keyword>